<protein>
    <submittedName>
        <fullName evidence="1">Uncharacterized protein</fullName>
    </submittedName>
</protein>
<gene>
    <name evidence="1" type="ORF">F1325_07285</name>
</gene>
<dbReference type="EMBL" id="CP043925">
    <property type="protein sequence ID" value="QHN10275.1"/>
    <property type="molecule type" value="Genomic_DNA"/>
</dbReference>
<dbReference type="RefSeq" id="WP_160230213.1">
    <property type="nucleotide sequence ID" value="NZ_CP043925.1"/>
</dbReference>
<proteinExistence type="predicted"/>
<evidence type="ECO:0000313" key="1">
    <source>
        <dbReference type="EMBL" id="QHN10275.1"/>
    </source>
</evidence>
<keyword evidence="2" id="KW-1185">Reference proteome</keyword>
<dbReference type="Proteomes" id="UP000464700">
    <property type="component" value="Chromosome"/>
</dbReference>
<dbReference type="KEGG" id="pcol:F1325_07285"/>
<accession>A0A6I7D669</accession>
<evidence type="ECO:0000313" key="2">
    <source>
        <dbReference type="Proteomes" id="UP000464700"/>
    </source>
</evidence>
<dbReference type="AlphaFoldDB" id="A0A6I7D669"/>
<reference evidence="1 2" key="1">
    <citation type="submission" date="2019-09" db="EMBL/GenBank/DDBJ databases">
        <title>Emergence of a chromosome-mediated tetracycline resistance gene in Proteus strain.</title>
        <authorList>
            <person name="He D."/>
            <person name="Wang L."/>
        </authorList>
    </citation>
    <scope>NUCLEOTIDE SEQUENCE [LARGE SCALE GENOMIC DNA]</scope>
    <source>
        <strain evidence="1 2">T60</strain>
    </source>
</reference>
<organism evidence="1 2">
    <name type="scientific">Proteus columbae</name>
    <dbReference type="NCBI Taxonomy" id="1987580"/>
    <lineage>
        <taxon>Bacteria</taxon>
        <taxon>Pseudomonadati</taxon>
        <taxon>Pseudomonadota</taxon>
        <taxon>Gammaproteobacteria</taxon>
        <taxon>Enterobacterales</taxon>
        <taxon>Morganellaceae</taxon>
        <taxon>Proteus</taxon>
    </lineage>
</organism>
<sequence length="62" mass="7044">MKCSNKYCQDGIEFITCCSGRECGCMGQPVAATNCKECNKENREPTDERVIQELQHLEWLGD</sequence>
<name>A0A6I7D669_9GAMM</name>